<evidence type="ECO:0000256" key="2">
    <source>
        <dbReference type="ARBA" id="ARBA00005779"/>
    </source>
</evidence>
<dbReference type="PANTHER" id="PTHR40043:SF1">
    <property type="entry name" value="UPF0719 INNER MEMBRANE PROTEIN YJFL"/>
    <property type="match status" value="1"/>
</dbReference>
<feature type="transmembrane region" description="Helical" evidence="7">
    <location>
        <begin position="53"/>
        <end position="75"/>
    </location>
</feature>
<dbReference type="Pfam" id="PF03994">
    <property type="entry name" value="DUF350"/>
    <property type="match status" value="1"/>
</dbReference>
<evidence type="ECO:0000256" key="5">
    <source>
        <dbReference type="ARBA" id="ARBA00022989"/>
    </source>
</evidence>
<gene>
    <name evidence="8" type="ORF">HHL28_15390</name>
</gene>
<keyword evidence="9" id="KW-1185">Reference proteome</keyword>
<dbReference type="Proteomes" id="UP000501891">
    <property type="component" value="Chromosome"/>
</dbReference>
<sequence>MMDAVLDSLLTGLPVLLAHLLAALAMLSLAAWTYMYITPMEEMELIRGGNRAAAISCAGGLLGIAIPLAACLAASVNLWDLVVWGVVALVLQLIVVRLADMALRGLRRRIEDGQEASAIILAAVKLAVAALTAAAIGG</sequence>
<dbReference type="GO" id="GO:0005886">
    <property type="term" value="C:plasma membrane"/>
    <property type="evidence" value="ECO:0007669"/>
    <property type="project" value="UniProtKB-SubCell"/>
</dbReference>
<keyword evidence="4 7" id="KW-0812">Transmembrane</keyword>
<evidence type="ECO:0000256" key="6">
    <source>
        <dbReference type="ARBA" id="ARBA00023136"/>
    </source>
</evidence>
<evidence type="ECO:0000313" key="8">
    <source>
        <dbReference type="EMBL" id="QJE74277.1"/>
    </source>
</evidence>
<feature type="transmembrane region" description="Helical" evidence="7">
    <location>
        <begin position="81"/>
        <end position="99"/>
    </location>
</feature>
<keyword evidence="3" id="KW-1003">Cell membrane</keyword>
<protein>
    <submittedName>
        <fullName evidence="8">DUF350 domain-containing protein</fullName>
    </submittedName>
</protein>
<feature type="transmembrane region" description="Helical" evidence="7">
    <location>
        <begin position="119"/>
        <end position="137"/>
    </location>
</feature>
<evidence type="ECO:0000256" key="7">
    <source>
        <dbReference type="SAM" id="Phobius"/>
    </source>
</evidence>
<dbReference type="AlphaFoldDB" id="A0A858RA92"/>
<accession>A0A858RA92</accession>
<keyword evidence="5 7" id="KW-1133">Transmembrane helix</keyword>
<reference evidence="8" key="1">
    <citation type="submission" date="2020-04" db="EMBL/GenBank/DDBJ databases">
        <title>A desert anoxygenic phototrophic bacterium fixes CO2 using RubisCO under aerobic conditions.</title>
        <authorList>
            <person name="Tang K."/>
        </authorList>
    </citation>
    <scope>NUCLEOTIDE SEQUENCE [LARGE SCALE GENOMIC DNA]</scope>
    <source>
        <strain evidence="8">MIMtkB3</strain>
    </source>
</reference>
<evidence type="ECO:0000313" key="9">
    <source>
        <dbReference type="Proteomes" id="UP000501891"/>
    </source>
</evidence>
<name>A0A858RA92_9PROT</name>
<dbReference type="InterPro" id="IPR007140">
    <property type="entry name" value="DUF350"/>
</dbReference>
<organism evidence="8 9">
    <name type="scientific">Aerophototrophica crusticola</name>
    <dbReference type="NCBI Taxonomy" id="1709002"/>
    <lineage>
        <taxon>Bacteria</taxon>
        <taxon>Pseudomonadati</taxon>
        <taxon>Pseudomonadota</taxon>
        <taxon>Alphaproteobacteria</taxon>
        <taxon>Rhodospirillales</taxon>
        <taxon>Rhodospirillaceae</taxon>
        <taxon>Aerophototrophica</taxon>
    </lineage>
</organism>
<feature type="transmembrane region" description="Helical" evidence="7">
    <location>
        <begin position="12"/>
        <end position="32"/>
    </location>
</feature>
<comment type="similarity">
    <text evidence="2">Belongs to the UPF0719 family.</text>
</comment>
<keyword evidence="6 7" id="KW-0472">Membrane</keyword>
<dbReference type="KEGG" id="acru:HHL28_15390"/>
<dbReference type="EMBL" id="CP051775">
    <property type="protein sequence ID" value="QJE74277.1"/>
    <property type="molecule type" value="Genomic_DNA"/>
</dbReference>
<evidence type="ECO:0000256" key="4">
    <source>
        <dbReference type="ARBA" id="ARBA00022692"/>
    </source>
</evidence>
<evidence type="ECO:0000256" key="1">
    <source>
        <dbReference type="ARBA" id="ARBA00004651"/>
    </source>
</evidence>
<comment type="subcellular location">
    <subcellularLocation>
        <location evidence="1">Cell membrane</location>
        <topology evidence="1">Multi-pass membrane protein</topology>
    </subcellularLocation>
</comment>
<proteinExistence type="inferred from homology"/>
<evidence type="ECO:0000256" key="3">
    <source>
        <dbReference type="ARBA" id="ARBA00022475"/>
    </source>
</evidence>
<dbReference type="PANTHER" id="PTHR40043">
    <property type="entry name" value="UPF0719 INNER MEMBRANE PROTEIN YJFL"/>
    <property type="match status" value="1"/>
</dbReference>